<dbReference type="EMBL" id="JXYA01000122">
    <property type="protein sequence ID" value="KJZ03507.1"/>
    <property type="molecule type" value="Genomic_DNA"/>
</dbReference>
<protein>
    <recommendedName>
        <fullName evidence="3">HEPN domain-containing protein</fullName>
    </recommendedName>
</protein>
<dbReference type="Gene3D" id="1.20.120.330">
    <property type="entry name" value="Nucleotidyltransferases domain 2"/>
    <property type="match status" value="1"/>
</dbReference>
<sequence>MNDLKYLKIIDKDKEIGKIIDSGDRLENSKRYIQFLKDENLYLELSQSKLMFKQARAFAKIARGIHSKSLRKPPFSHEACAPFVVNSAFACEMYLKTLQNIYGKAEEIHNLSSLFKHLPNKVKDKVNKFTKEKSAEFKIHSKTLFKDHTKTISNAFLDWRYIYEKESATVNVNVILLILTLLDTLAYYEVKQT</sequence>
<evidence type="ECO:0000313" key="2">
    <source>
        <dbReference type="Proteomes" id="UP000033452"/>
    </source>
</evidence>
<dbReference type="OrthoDB" id="2087567at2"/>
<reference evidence="1 2" key="1">
    <citation type="journal article" date="2015" name="BMC Genomics">
        <title>Genome mining reveals unlocked bioactive potential of marine Gram-negative bacteria.</title>
        <authorList>
            <person name="Machado H."/>
            <person name="Sonnenschein E.C."/>
            <person name="Melchiorsen J."/>
            <person name="Gram L."/>
        </authorList>
    </citation>
    <scope>NUCLEOTIDE SEQUENCE [LARGE SCALE GENOMIC DNA]</scope>
    <source>
        <strain evidence="1 2">S2471</strain>
    </source>
</reference>
<dbReference type="RefSeq" id="WP_046007477.1">
    <property type="nucleotide sequence ID" value="NZ_JXYA01000122.1"/>
</dbReference>
<organism evidence="1 2">
    <name type="scientific">Pseudoalteromonas rubra</name>
    <dbReference type="NCBI Taxonomy" id="43658"/>
    <lineage>
        <taxon>Bacteria</taxon>
        <taxon>Pseudomonadati</taxon>
        <taxon>Pseudomonadota</taxon>
        <taxon>Gammaproteobacteria</taxon>
        <taxon>Alteromonadales</taxon>
        <taxon>Pseudoalteromonadaceae</taxon>
        <taxon>Pseudoalteromonas</taxon>
    </lineage>
</organism>
<accession>A0A0F4QAD8</accession>
<dbReference type="Proteomes" id="UP000033452">
    <property type="component" value="Unassembled WGS sequence"/>
</dbReference>
<name>A0A0F4QAD8_9GAMM</name>
<dbReference type="PATRIC" id="fig|43658.5.peg.5087"/>
<evidence type="ECO:0008006" key="3">
    <source>
        <dbReference type="Google" id="ProtNLM"/>
    </source>
</evidence>
<gene>
    <name evidence="1" type="ORF">TW77_23885</name>
</gene>
<dbReference type="AlphaFoldDB" id="A0A0F4QAD8"/>
<keyword evidence="2" id="KW-1185">Reference proteome</keyword>
<comment type="caution">
    <text evidence="1">The sequence shown here is derived from an EMBL/GenBank/DDBJ whole genome shotgun (WGS) entry which is preliminary data.</text>
</comment>
<evidence type="ECO:0000313" key="1">
    <source>
        <dbReference type="EMBL" id="KJZ03507.1"/>
    </source>
</evidence>
<proteinExistence type="predicted"/>